<comment type="caution">
    <text evidence="2">The sequence shown here is derived from an EMBL/GenBank/DDBJ whole genome shotgun (WGS) entry which is preliminary data.</text>
</comment>
<organism evidence="2">
    <name type="scientific">bioreactor metagenome</name>
    <dbReference type="NCBI Taxonomy" id="1076179"/>
    <lineage>
        <taxon>unclassified sequences</taxon>
        <taxon>metagenomes</taxon>
        <taxon>ecological metagenomes</taxon>
    </lineage>
</organism>
<dbReference type="EC" id="3.1.-.-" evidence="2"/>
<gene>
    <name evidence="2" type="primary">yhcG_5</name>
    <name evidence="2" type="ORF">SDC9_76681</name>
</gene>
<dbReference type="EMBL" id="VSSQ01005707">
    <property type="protein sequence ID" value="MPM30136.1"/>
    <property type="molecule type" value="Genomic_DNA"/>
</dbReference>
<dbReference type="InterPro" id="IPR053148">
    <property type="entry name" value="PD-DEXK-like_domain"/>
</dbReference>
<dbReference type="InterPro" id="IPR011856">
    <property type="entry name" value="tRNA_endonuc-like_dom_sf"/>
</dbReference>
<dbReference type="Pfam" id="PF06250">
    <property type="entry name" value="YhcG_C"/>
    <property type="match status" value="1"/>
</dbReference>
<evidence type="ECO:0000313" key="2">
    <source>
        <dbReference type="EMBL" id="MPM30136.1"/>
    </source>
</evidence>
<protein>
    <submittedName>
        <fullName evidence="2">Putative nuclease YhcG</fullName>
        <ecNumber evidence="2">3.1.-.-</ecNumber>
    </submittedName>
</protein>
<dbReference type="AlphaFoldDB" id="A0A644YNP6"/>
<keyword evidence="2" id="KW-0378">Hydrolase</keyword>
<dbReference type="Pfam" id="PF17761">
    <property type="entry name" value="DUF1016_N"/>
    <property type="match status" value="1"/>
</dbReference>
<feature type="domain" description="PH" evidence="1">
    <location>
        <begin position="1"/>
        <end position="22"/>
    </location>
</feature>
<sequence length="371" mass="42757">MSDKFLSEEYGAWLKALKEQIRQSQIKAALSVNAELILLYWEMGRQIVEKQKNSDWGSGFIDRLSADLKREFPGMNGFSRTNLFAMKKFHSFYQNLPELIPHAGGHFTLPAKDLKIPQAGGQMAEHPVLSLCCLIPWKHNVLIIEKLKDPAQVIFYLAKTVENSWSRAVLEYQIESNLFGRQGKAVTNFKQTLPQVQSDLAHDLLKDPYNLEFIELSEKARELELEQKLIQHISQFLLELGKGFAYMGRQFLLKVGRKEYRTDLLFYHTKLKCYIIIELKLREFEPEFVGKLGFYITAVNELVKDDNDHATIGILLCKNKDNYEVEFSLKDVNSPIGVSEYTYTELPADIQENLPSAEQLKNKLKDAEEND</sequence>
<dbReference type="GO" id="GO:0016787">
    <property type="term" value="F:hydrolase activity"/>
    <property type="evidence" value="ECO:0007669"/>
    <property type="project" value="UniProtKB-KW"/>
</dbReference>
<dbReference type="InterPro" id="IPR009362">
    <property type="entry name" value="YhcG_C"/>
</dbReference>
<evidence type="ECO:0000259" key="1">
    <source>
        <dbReference type="PROSITE" id="PS50003"/>
    </source>
</evidence>
<accession>A0A644YNP6</accession>
<dbReference type="PROSITE" id="PS50003">
    <property type="entry name" value="PH_DOMAIN"/>
    <property type="match status" value="1"/>
</dbReference>
<dbReference type="InterPro" id="IPR001849">
    <property type="entry name" value="PH_domain"/>
</dbReference>
<name>A0A644YNP6_9ZZZZ</name>
<dbReference type="PANTHER" id="PTHR30547">
    <property type="entry name" value="UNCHARACTERIZED PROTEIN YHCG-RELATED"/>
    <property type="match status" value="1"/>
</dbReference>
<reference evidence="2" key="1">
    <citation type="submission" date="2019-08" db="EMBL/GenBank/DDBJ databases">
        <authorList>
            <person name="Kucharzyk K."/>
            <person name="Murdoch R.W."/>
            <person name="Higgins S."/>
            <person name="Loffler F."/>
        </authorList>
    </citation>
    <scope>NUCLEOTIDE SEQUENCE</scope>
</reference>
<dbReference type="InterPro" id="IPR041527">
    <property type="entry name" value="YhcG_N"/>
</dbReference>
<dbReference type="PANTHER" id="PTHR30547:SF5">
    <property type="entry name" value="NUCLEASE YHCG-RELATED"/>
    <property type="match status" value="1"/>
</dbReference>
<dbReference type="GO" id="GO:0003676">
    <property type="term" value="F:nucleic acid binding"/>
    <property type="evidence" value="ECO:0007669"/>
    <property type="project" value="InterPro"/>
</dbReference>
<proteinExistence type="predicted"/>
<dbReference type="Gene3D" id="3.40.1350.10">
    <property type="match status" value="1"/>
</dbReference>